<dbReference type="Proteomes" id="UP000249819">
    <property type="component" value="Unassembled WGS sequence"/>
</dbReference>
<comment type="caution">
    <text evidence="2">The sequence shown here is derived from an EMBL/GenBank/DDBJ whole genome shotgun (WGS) entry which is preliminary data.</text>
</comment>
<dbReference type="SUPFAM" id="SSF55729">
    <property type="entry name" value="Acyl-CoA N-acyltransferases (Nat)"/>
    <property type="match status" value="1"/>
</dbReference>
<dbReference type="GO" id="GO:0016747">
    <property type="term" value="F:acyltransferase activity, transferring groups other than amino-acyl groups"/>
    <property type="evidence" value="ECO:0007669"/>
    <property type="project" value="InterPro"/>
</dbReference>
<dbReference type="InterPro" id="IPR016181">
    <property type="entry name" value="Acyl_CoA_acyltransferase"/>
</dbReference>
<dbReference type="EMBL" id="QLMA01000001">
    <property type="protein sequence ID" value="RAJ88239.1"/>
    <property type="molecule type" value="Genomic_DNA"/>
</dbReference>
<dbReference type="RefSeq" id="WP_111590881.1">
    <property type="nucleotide sequence ID" value="NZ_QLMA01000001.1"/>
</dbReference>
<dbReference type="InterPro" id="IPR000182">
    <property type="entry name" value="GNAT_dom"/>
</dbReference>
<dbReference type="Gene3D" id="3.40.630.30">
    <property type="match status" value="1"/>
</dbReference>
<sequence>MRHIDEVYPFQVRKVSPVELPLVLQLLKEAATAIHQKGLDQWNTWLNPDQESIAWIEEGIANQEFYFVENISNELMGMYRLSSADERYWGQQSAKAGYVHSLVVRKQFAGENLGTKILNYIGDCLEEQAILLLRLDCNAANKWLCLYYESQGFAQVGTKQMPHSLNNLYEKVLGRLPVV</sequence>
<evidence type="ECO:0000313" key="2">
    <source>
        <dbReference type="EMBL" id="RAJ88239.1"/>
    </source>
</evidence>
<dbReference type="OrthoDB" id="1188001at2"/>
<accession>A0A327WDB5</accession>
<dbReference type="PROSITE" id="PS51186">
    <property type="entry name" value="GNAT"/>
    <property type="match status" value="1"/>
</dbReference>
<protein>
    <submittedName>
        <fullName evidence="2">Acetyltransferase (GNAT) family protein</fullName>
    </submittedName>
</protein>
<gene>
    <name evidence="2" type="ORF">CLV59_1011007</name>
</gene>
<reference evidence="2 3" key="1">
    <citation type="submission" date="2018-06" db="EMBL/GenBank/DDBJ databases">
        <title>Genomic Encyclopedia of Archaeal and Bacterial Type Strains, Phase II (KMG-II): from individual species to whole genera.</title>
        <authorList>
            <person name="Goeker M."/>
        </authorList>
    </citation>
    <scope>NUCLEOTIDE SEQUENCE [LARGE SCALE GENOMIC DNA]</scope>
    <source>
        <strain evidence="2 3">DSM 29821</strain>
    </source>
</reference>
<organism evidence="2 3">
    <name type="scientific">Chitinophaga dinghuensis</name>
    <dbReference type="NCBI Taxonomy" id="1539050"/>
    <lineage>
        <taxon>Bacteria</taxon>
        <taxon>Pseudomonadati</taxon>
        <taxon>Bacteroidota</taxon>
        <taxon>Chitinophagia</taxon>
        <taxon>Chitinophagales</taxon>
        <taxon>Chitinophagaceae</taxon>
        <taxon>Chitinophaga</taxon>
    </lineage>
</organism>
<name>A0A327WDB5_9BACT</name>
<dbReference type="AlphaFoldDB" id="A0A327WDB5"/>
<keyword evidence="2" id="KW-0808">Transferase</keyword>
<evidence type="ECO:0000313" key="3">
    <source>
        <dbReference type="Proteomes" id="UP000249819"/>
    </source>
</evidence>
<dbReference type="Pfam" id="PF00583">
    <property type="entry name" value="Acetyltransf_1"/>
    <property type="match status" value="1"/>
</dbReference>
<feature type="domain" description="N-acetyltransferase" evidence="1">
    <location>
        <begin position="10"/>
        <end position="175"/>
    </location>
</feature>
<keyword evidence="3" id="KW-1185">Reference proteome</keyword>
<evidence type="ECO:0000259" key="1">
    <source>
        <dbReference type="PROSITE" id="PS51186"/>
    </source>
</evidence>
<proteinExistence type="predicted"/>